<feature type="compositionally biased region" description="Basic and acidic residues" evidence="3">
    <location>
        <begin position="411"/>
        <end position="423"/>
    </location>
</feature>
<dbReference type="Proteomes" id="UP000830671">
    <property type="component" value="Chromosome 5"/>
</dbReference>
<evidence type="ECO:0000259" key="4">
    <source>
        <dbReference type="PROSITE" id="PS51344"/>
    </source>
</evidence>
<proteinExistence type="predicted"/>
<evidence type="ECO:0000313" key="5">
    <source>
        <dbReference type="EMBL" id="UQC84597.1"/>
    </source>
</evidence>
<feature type="non-terminal residue" evidence="5">
    <location>
        <position position="1"/>
    </location>
</feature>
<organism evidence="5 6">
    <name type="scientific">Colletotrichum lupini</name>
    <dbReference type="NCBI Taxonomy" id="145971"/>
    <lineage>
        <taxon>Eukaryota</taxon>
        <taxon>Fungi</taxon>
        <taxon>Dikarya</taxon>
        <taxon>Ascomycota</taxon>
        <taxon>Pezizomycotina</taxon>
        <taxon>Sordariomycetes</taxon>
        <taxon>Hypocreomycetidae</taxon>
        <taxon>Glomerellales</taxon>
        <taxon>Glomerellaceae</taxon>
        <taxon>Colletotrichum</taxon>
        <taxon>Colletotrichum acutatum species complex</taxon>
    </lineage>
</organism>
<dbReference type="GeneID" id="73344080"/>
<sequence>LSSPSKRSLGLTTPQRKHHHSIFPCEIGQSVNNMAQPLDLAKTLVKSVMRAFYETRFILIIDALIIHSALRDDDLAYLMATNTKDLHKACGKLREDRFLAVYTRLEYREDPKNPEAKPRPVNRTYYYIDYRQTIDAIKWRVYTVDKQIQGTTVPASERKEYFCGRCKSEWTQMEVLDNVGPTGFVCHRCNGPLTHDLERNSTGHEQSTRLNNQFKFITELLPRIDEMIVPDNTFDIAISKALPVVRDASYQSVTTIPVSSLQPTSVKGLDNVGPKSMSVSISTADGPSEAEKAAEKARKEKVAQQNALPSWMSNSTVTGESFSAEANPMPATKVEEVDDKGALSKSADNPEHAELDDYFARLKAEQEAEAARAMEEEEDDDDDEDEDAFEDVTPSIATPAPAIKAEPSPESEGRAVKKVKVEAPADGDDGESDEDMEFEDV</sequence>
<dbReference type="AlphaFoldDB" id="A0A9Q8SW06"/>
<feature type="compositionally biased region" description="Acidic residues" evidence="3">
    <location>
        <begin position="425"/>
        <end position="441"/>
    </location>
</feature>
<dbReference type="SUPFAM" id="SSF57783">
    <property type="entry name" value="Zinc beta-ribbon"/>
    <property type="match status" value="1"/>
</dbReference>
<keyword evidence="2" id="KW-0804">Transcription</keyword>
<feature type="region of interest" description="Disordered" evidence="3">
    <location>
        <begin position="277"/>
        <end position="441"/>
    </location>
</feature>
<gene>
    <name evidence="5" type="ORF">CLUP02_10094</name>
</gene>
<dbReference type="PROSITE" id="PS51344">
    <property type="entry name" value="HTH_TFE_IIE"/>
    <property type="match status" value="1"/>
</dbReference>
<dbReference type="GO" id="GO:0006367">
    <property type="term" value="P:transcription initiation at RNA polymerase II promoter"/>
    <property type="evidence" value="ECO:0007669"/>
    <property type="project" value="InterPro"/>
</dbReference>
<keyword evidence="1" id="KW-0805">Transcription regulation</keyword>
<evidence type="ECO:0000313" key="6">
    <source>
        <dbReference type="Proteomes" id="UP000830671"/>
    </source>
</evidence>
<feature type="domain" description="HTH TFE/IIEalpha-type" evidence="4">
    <location>
        <begin position="41"/>
        <end position="138"/>
    </location>
</feature>
<feature type="compositionally biased region" description="Acidic residues" evidence="3">
    <location>
        <begin position="375"/>
        <end position="390"/>
    </location>
</feature>
<dbReference type="SMART" id="SM00531">
    <property type="entry name" value="TFIIE"/>
    <property type="match status" value="1"/>
</dbReference>
<name>A0A9Q8SW06_9PEZI</name>
<protein>
    <submittedName>
        <fullName evidence="5">TFIIE alpha subunit</fullName>
    </submittedName>
</protein>
<feature type="compositionally biased region" description="Polar residues" evidence="3">
    <location>
        <begin position="303"/>
        <end position="321"/>
    </location>
</feature>
<dbReference type="InterPro" id="IPR039997">
    <property type="entry name" value="TFE"/>
</dbReference>
<reference evidence="5" key="1">
    <citation type="journal article" date="2021" name="Mol. Plant Microbe Interact.">
        <title>Complete Genome Sequence of the Plant-Pathogenic Fungus Colletotrichum lupini.</title>
        <authorList>
            <person name="Baroncelli R."/>
            <person name="Pensec F."/>
            <person name="Da Lio D."/>
            <person name="Boufleur T."/>
            <person name="Vicente I."/>
            <person name="Sarrocco S."/>
            <person name="Picot A."/>
            <person name="Baraldi E."/>
            <person name="Sukno S."/>
            <person name="Thon M."/>
            <person name="Le Floch G."/>
        </authorList>
    </citation>
    <scope>NUCLEOTIDE SEQUENCE</scope>
    <source>
        <strain evidence="5">IMI 504893</strain>
    </source>
</reference>
<evidence type="ECO:0000256" key="3">
    <source>
        <dbReference type="SAM" id="MobiDB-lite"/>
    </source>
</evidence>
<dbReference type="EMBL" id="CP019477">
    <property type="protein sequence ID" value="UQC84597.1"/>
    <property type="molecule type" value="Genomic_DNA"/>
</dbReference>
<dbReference type="KEGG" id="clup:CLUP02_10094"/>
<keyword evidence="6" id="KW-1185">Reference proteome</keyword>
<dbReference type="InterPro" id="IPR017919">
    <property type="entry name" value="TFIIE/TFIIEa_HTH"/>
</dbReference>
<dbReference type="GO" id="GO:0005673">
    <property type="term" value="C:transcription factor TFIIE complex"/>
    <property type="evidence" value="ECO:0007669"/>
    <property type="project" value="TreeGrafter"/>
</dbReference>
<accession>A0A9Q8SW06</accession>
<dbReference type="RefSeq" id="XP_049146214.1">
    <property type="nucleotide sequence ID" value="XM_049289070.1"/>
</dbReference>
<dbReference type="PANTHER" id="PTHR13097">
    <property type="entry name" value="TRANSCRIPTION INITIATION FACTOR IIE, ALPHA SUBUNIT"/>
    <property type="match status" value="1"/>
</dbReference>
<dbReference type="Pfam" id="PF02002">
    <property type="entry name" value="TFIIE_alpha"/>
    <property type="match status" value="1"/>
</dbReference>
<feature type="compositionally biased region" description="Basic and acidic residues" evidence="3">
    <location>
        <begin position="333"/>
        <end position="374"/>
    </location>
</feature>
<evidence type="ECO:0000256" key="1">
    <source>
        <dbReference type="ARBA" id="ARBA00023015"/>
    </source>
</evidence>
<dbReference type="InterPro" id="IPR024550">
    <property type="entry name" value="TFIIEa/SarR/Rpc3_HTH_dom"/>
</dbReference>
<dbReference type="PANTHER" id="PTHR13097:SF7">
    <property type="entry name" value="GENERAL TRANSCRIPTION FACTOR IIE SUBUNIT 1"/>
    <property type="match status" value="1"/>
</dbReference>
<dbReference type="InterPro" id="IPR002853">
    <property type="entry name" value="TFIIE_asu"/>
</dbReference>
<feature type="compositionally biased region" description="Basic and acidic residues" evidence="3">
    <location>
        <begin position="289"/>
        <end position="302"/>
    </location>
</feature>
<evidence type="ECO:0000256" key="2">
    <source>
        <dbReference type="ARBA" id="ARBA00023163"/>
    </source>
</evidence>